<evidence type="ECO:0000313" key="3">
    <source>
        <dbReference type="Proteomes" id="UP001218218"/>
    </source>
</evidence>
<keyword evidence="3" id="KW-1185">Reference proteome</keyword>
<feature type="region of interest" description="Disordered" evidence="1">
    <location>
        <begin position="170"/>
        <end position="193"/>
    </location>
</feature>
<proteinExistence type="predicted"/>
<organism evidence="2 3">
    <name type="scientific">Mycena albidolilacea</name>
    <dbReference type="NCBI Taxonomy" id="1033008"/>
    <lineage>
        <taxon>Eukaryota</taxon>
        <taxon>Fungi</taxon>
        <taxon>Dikarya</taxon>
        <taxon>Basidiomycota</taxon>
        <taxon>Agaricomycotina</taxon>
        <taxon>Agaricomycetes</taxon>
        <taxon>Agaricomycetidae</taxon>
        <taxon>Agaricales</taxon>
        <taxon>Marasmiineae</taxon>
        <taxon>Mycenaceae</taxon>
        <taxon>Mycena</taxon>
    </lineage>
</organism>
<evidence type="ECO:0000256" key="1">
    <source>
        <dbReference type="SAM" id="MobiDB-lite"/>
    </source>
</evidence>
<comment type="caution">
    <text evidence="2">The sequence shown here is derived from an EMBL/GenBank/DDBJ whole genome shotgun (WGS) entry which is preliminary data.</text>
</comment>
<evidence type="ECO:0000313" key="2">
    <source>
        <dbReference type="EMBL" id="KAJ7355934.1"/>
    </source>
</evidence>
<gene>
    <name evidence="2" type="ORF">DFH08DRAFT_853947</name>
</gene>
<reference evidence="2" key="1">
    <citation type="submission" date="2023-03" db="EMBL/GenBank/DDBJ databases">
        <title>Massive genome expansion in bonnet fungi (Mycena s.s.) driven by repeated elements and novel gene families across ecological guilds.</title>
        <authorList>
            <consortium name="Lawrence Berkeley National Laboratory"/>
            <person name="Harder C.B."/>
            <person name="Miyauchi S."/>
            <person name="Viragh M."/>
            <person name="Kuo A."/>
            <person name="Thoen E."/>
            <person name="Andreopoulos B."/>
            <person name="Lu D."/>
            <person name="Skrede I."/>
            <person name="Drula E."/>
            <person name="Henrissat B."/>
            <person name="Morin E."/>
            <person name="Kohler A."/>
            <person name="Barry K."/>
            <person name="LaButti K."/>
            <person name="Morin E."/>
            <person name="Salamov A."/>
            <person name="Lipzen A."/>
            <person name="Mereny Z."/>
            <person name="Hegedus B."/>
            <person name="Baldrian P."/>
            <person name="Stursova M."/>
            <person name="Weitz H."/>
            <person name="Taylor A."/>
            <person name="Grigoriev I.V."/>
            <person name="Nagy L.G."/>
            <person name="Martin F."/>
            <person name="Kauserud H."/>
        </authorList>
    </citation>
    <scope>NUCLEOTIDE SEQUENCE</scope>
    <source>
        <strain evidence="2">CBHHK002</strain>
    </source>
</reference>
<protein>
    <submittedName>
        <fullName evidence="2">Uncharacterized protein</fullName>
    </submittedName>
</protein>
<sequence>MSRQPTTKLLSSTSLGKWPFPPEIRGGIFLAFLPVLSDSAILSVGFKPCLPPVAGVGASVSQVVSQLMVFNWRRADRFRVWNLSRSSTTHLPTPAAGFSPKAGQRSRPIPSAGAASLRFLDALKCGRLVRNLDYASSPSLTIRLLCGFEKNFVGCCFDFAGLLTSSNCGRSPARAPPGSPSEPRSQSRSRSRTRPFAVALGLSMGHTEI</sequence>
<accession>A0AAD7EWM2</accession>
<dbReference type="Proteomes" id="UP001218218">
    <property type="component" value="Unassembled WGS sequence"/>
</dbReference>
<name>A0AAD7EWM2_9AGAR</name>
<dbReference type="EMBL" id="JARIHO010000009">
    <property type="protein sequence ID" value="KAJ7355934.1"/>
    <property type="molecule type" value="Genomic_DNA"/>
</dbReference>
<dbReference type="AlphaFoldDB" id="A0AAD7EWM2"/>